<evidence type="ECO:0000256" key="5">
    <source>
        <dbReference type="ARBA" id="ARBA00022525"/>
    </source>
</evidence>
<comment type="function">
    <text evidence="9">Beta-glucosidases are one of a number of cellulolytic enzymes involved in the degradation of cellulosic biomass. Catalyzes the last step releasing glucose from the inhibitory cellobiose.</text>
</comment>
<evidence type="ECO:0000256" key="1">
    <source>
        <dbReference type="ARBA" id="ARBA00000448"/>
    </source>
</evidence>
<gene>
    <name evidence="10" type="ORF">M422DRAFT_190743</name>
</gene>
<reference evidence="10 11" key="1">
    <citation type="submission" date="2014-06" db="EMBL/GenBank/DDBJ databases">
        <title>Evolutionary Origins and Diversification of the Mycorrhizal Mutualists.</title>
        <authorList>
            <consortium name="DOE Joint Genome Institute"/>
            <consortium name="Mycorrhizal Genomics Consortium"/>
            <person name="Kohler A."/>
            <person name="Kuo A."/>
            <person name="Nagy L.G."/>
            <person name="Floudas D."/>
            <person name="Copeland A."/>
            <person name="Barry K.W."/>
            <person name="Cichocki N."/>
            <person name="Veneault-Fourrey C."/>
            <person name="LaButti K."/>
            <person name="Lindquist E.A."/>
            <person name="Lipzen A."/>
            <person name="Lundell T."/>
            <person name="Morin E."/>
            <person name="Murat C."/>
            <person name="Riley R."/>
            <person name="Ohm R."/>
            <person name="Sun H."/>
            <person name="Tunlid A."/>
            <person name="Henrissat B."/>
            <person name="Grigoriev I.V."/>
            <person name="Hibbett D.S."/>
            <person name="Martin F."/>
        </authorList>
    </citation>
    <scope>NUCLEOTIDE SEQUENCE [LARGE SCALE GENOMIC DNA]</scope>
    <source>
        <strain evidence="10 11">SS14</strain>
    </source>
</reference>
<sequence length="71" mass="7377">SGDSDWASAVARARAFVAQLTLEEKVNLTTGVGTNGRCVGNTGDVTRLGFTGICLQDSPLGVRYADFVSAL</sequence>
<evidence type="ECO:0000256" key="7">
    <source>
        <dbReference type="ARBA" id="ARBA00022801"/>
    </source>
</evidence>
<evidence type="ECO:0000256" key="3">
    <source>
        <dbReference type="ARBA" id="ARBA00005336"/>
    </source>
</evidence>
<dbReference type="HOGENOM" id="CLU_202896_0_0_1"/>
<comment type="subcellular location">
    <subcellularLocation>
        <location evidence="2">Secreted</location>
    </subcellularLocation>
</comment>
<evidence type="ECO:0000256" key="4">
    <source>
        <dbReference type="ARBA" id="ARBA00012744"/>
    </source>
</evidence>
<name>A0A0C9TEE1_SPHS4</name>
<organism evidence="10 11">
    <name type="scientific">Sphaerobolus stellatus (strain SS14)</name>
    <dbReference type="NCBI Taxonomy" id="990650"/>
    <lineage>
        <taxon>Eukaryota</taxon>
        <taxon>Fungi</taxon>
        <taxon>Dikarya</taxon>
        <taxon>Basidiomycota</taxon>
        <taxon>Agaricomycotina</taxon>
        <taxon>Agaricomycetes</taxon>
        <taxon>Phallomycetidae</taxon>
        <taxon>Geastrales</taxon>
        <taxon>Sphaerobolaceae</taxon>
        <taxon>Sphaerobolus</taxon>
    </lineage>
</organism>
<dbReference type="GO" id="GO:0008422">
    <property type="term" value="F:beta-glucosidase activity"/>
    <property type="evidence" value="ECO:0007669"/>
    <property type="project" value="UniProtKB-EC"/>
</dbReference>
<dbReference type="PANTHER" id="PTHR42715:SF12">
    <property type="entry name" value="BETA-GLUCOSIDASE G-RELATED"/>
    <property type="match status" value="1"/>
</dbReference>
<dbReference type="OrthoDB" id="416222at2759"/>
<keyword evidence="7 10" id="KW-0378">Hydrolase</keyword>
<dbReference type="Gene3D" id="3.20.20.300">
    <property type="entry name" value="Glycoside hydrolase, family 3, N-terminal domain"/>
    <property type="match status" value="1"/>
</dbReference>
<evidence type="ECO:0000256" key="6">
    <source>
        <dbReference type="ARBA" id="ARBA00022729"/>
    </source>
</evidence>
<dbReference type="InterPro" id="IPR017853">
    <property type="entry name" value="GH"/>
</dbReference>
<dbReference type="SUPFAM" id="SSF51445">
    <property type="entry name" value="(Trans)glycosidases"/>
    <property type="match status" value="1"/>
</dbReference>
<dbReference type="GO" id="GO:0009251">
    <property type="term" value="P:glucan catabolic process"/>
    <property type="evidence" value="ECO:0007669"/>
    <property type="project" value="TreeGrafter"/>
</dbReference>
<dbReference type="EMBL" id="KN837328">
    <property type="protein sequence ID" value="KIJ27658.1"/>
    <property type="molecule type" value="Genomic_DNA"/>
</dbReference>
<dbReference type="EC" id="3.2.1.21" evidence="4"/>
<evidence type="ECO:0000256" key="9">
    <source>
        <dbReference type="ARBA" id="ARBA00024983"/>
    </source>
</evidence>
<comment type="catalytic activity">
    <reaction evidence="1">
        <text>Hydrolysis of terminal, non-reducing beta-D-glucosyl residues with release of beta-D-glucose.</text>
        <dbReference type="EC" id="3.2.1.21"/>
    </reaction>
</comment>
<keyword evidence="6" id="KW-0732">Signal</keyword>
<keyword evidence="8" id="KW-0326">Glycosidase</keyword>
<evidence type="ECO:0000313" key="11">
    <source>
        <dbReference type="Proteomes" id="UP000054279"/>
    </source>
</evidence>
<dbReference type="InterPro" id="IPR036962">
    <property type="entry name" value="Glyco_hydro_3_N_sf"/>
</dbReference>
<evidence type="ECO:0000313" key="10">
    <source>
        <dbReference type="EMBL" id="KIJ27658.1"/>
    </source>
</evidence>
<dbReference type="PANTHER" id="PTHR42715">
    <property type="entry name" value="BETA-GLUCOSIDASE"/>
    <property type="match status" value="1"/>
</dbReference>
<accession>A0A0C9TEE1</accession>
<dbReference type="GO" id="GO:0005576">
    <property type="term" value="C:extracellular region"/>
    <property type="evidence" value="ECO:0007669"/>
    <property type="project" value="UniProtKB-SubCell"/>
</dbReference>
<comment type="similarity">
    <text evidence="3">Belongs to the glycosyl hydrolase 3 family.</text>
</comment>
<dbReference type="InterPro" id="IPR050288">
    <property type="entry name" value="Cellulose_deg_GH3"/>
</dbReference>
<proteinExistence type="inferred from homology"/>
<keyword evidence="5" id="KW-0964">Secreted</keyword>
<protein>
    <recommendedName>
        <fullName evidence="4">beta-glucosidase</fullName>
        <ecNumber evidence="4">3.2.1.21</ecNumber>
    </recommendedName>
</protein>
<dbReference type="Proteomes" id="UP000054279">
    <property type="component" value="Unassembled WGS sequence"/>
</dbReference>
<evidence type="ECO:0000256" key="2">
    <source>
        <dbReference type="ARBA" id="ARBA00004613"/>
    </source>
</evidence>
<evidence type="ECO:0000256" key="8">
    <source>
        <dbReference type="ARBA" id="ARBA00023295"/>
    </source>
</evidence>
<feature type="non-terminal residue" evidence="10">
    <location>
        <position position="71"/>
    </location>
</feature>
<dbReference type="AlphaFoldDB" id="A0A0C9TEE1"/>
<keyword evidence="11" id="KW-1185">Reference proteome</keyword>